<evidence type="ECO:0000256" key="2">
    <source>
        <dbReference type="ARBA" id="ARBA00022448"/>
    </source>
</evidence>
<keyword evidence="2 6" id="KW-0813">Transport</keyword>
<feature type="transmembrane region" description="Helical" evidence="7">
    <location>
        <begin position="318"/>
        <end position="343"/>
    </location>
</feature>
<evidence type="ECO:0000256" key="4">
    <source>
        <dbReference type="ARBA" id="ARBA00022989"/>
    </source>
</evidence>
<dbReference type="GO" id="GO:0016020">
    <property type="term" value="C:membrane"/>
    <property type="evidence" value="ECO:0007669"/>
    <property type="project" value="UniProtKB-SubCell"/>
</dbReference>
<dbReference type="SUPFAM" id="SSF161070">
    <property type="entry name" value="SNF-like"/>
    <property type="match status" value="1"/>
</dbReference>
<feature type="transmembrane region" description="Helical" evidence="7">
    <location>
        <begin position="258"/>
        <end position="284"/>
    </location>
</feature>
<feature type="transmembrane region" description="Helical" evidence="7">
    <location>
        <begin position="430"/>
        <end position="448"/>
    </location>
</feature>
<dbReference type="NCBIfam" id="NF037979">
    <property type="entry name" value="Na_transp"/>
    <property type="match status" value="1"/>
</dbReference>
<feature type="transmembrane region" description="Helical" evidence="7">
    <location>
        <begin position="150"/>
        <end position="167"/>
    </location>
</feature>
<evidence type="ECO:0000313" key="9">
    <source>
        <dbReference type="Proteomes" id="UP000321617"/>
    </source>
</evidence>
<evidence type="ECO:0000256" key="6">
    <source>
        <dbReference type="RuleBase" id="RU003732"/>
    </source>
</evidence>
<feature type="transmembrane region" description="Helical" evidence="7">
    <location>
        <begin position="355"/>
        <end position="374"/>
    </location>
</feature>
<evidence type="ECO:0000256" key="7">
    <source>
        <dbReference type="SAM" id="Phobius"/>
    </source>
</evidence>
<keyword evidence="5 7" id="KW-0472">Membrane</keyword>
<keyword evidence="9" id="KW-1185">Reference proteome</keyword>
<comment type="subcellular location">
    <subcellularLocation>
        <location evidence="1">Membrane</location>
        <topology evidence="1">Multi-pass membrane protein</topology>
    </subcellularLocation>
</comment>
<feature type="transmembrane region" description="Helical" evidence="7">
    <location>
        <begin position="12"/>
        <end position="31"/>
    </location>
</feature>
<dbReference type="Pfam" id="PF00209">
    <property type="entry name" value="SNF"/>
    <property type="match status" value="2"/>
</dbReference>
<dbReference type="PRINTS" id="PR00176">
    <property type="entry name" value="NANEUSMPORT"/>
</dbReference>
<dbReference type="OrthoDB" id="9762833at2"/>
<accession>A0A562VCN9</accession>
<feature type="transmembrane region" description="Helical" evidence="7">
    <location>
        <begin position="468"/>
        <end position="488"/>
    </location>
</feature>
<sequence length="504" mass="54208">MSQPREHWGTRAGFILAAVGSMIGLGDIWRFPYEAYAHGGGAFLIPYLVALLTAGIPLLIMEFSLGHRSRGSAPAAFRSLHRAATPIGWWQVAVCFVIAIYYAVIIAWAVRYLGFSISLQWGGDPETFLFDEFLNVAETPGGISETNTGVMWPLIGVWVITLAILALGVRRGIEAANKIFVPTLIVLFSILVVRALFLEGAWTGLEALFRPDWSAILRADVWLAAYVQVFFSLSVGFGIMITYASYLRRRADMTGSALVAAFSNSAFEILAGIGVFAALGFIAVSSGVPVRYAADQGIGLTFVAFPKIISTLPAGAHLFGAAFFVSLVLAGLTSLISIVQVVVAAVQDRTDMRRVPAVLTVGGVIATVSVLLFPTDQGLYYLDVMDHFINQYGVAAASLASIVVVAWLLRRLSTLRDHANLTSALRVGRAWTILLAVVTPVVLGWLSVESVITELTEPYGGYPAGFVAALGWGVAGTALALGVLVSLVPWRERETAFIDYRREG</sequence>
<feature type="transmembrane region" description="Helical" evidence="7">
    <location>
        <begin position="222"/>
        <end position="246"/>
    </location>
</feature>
<dbReference type="PANTHER" id="PTHR42948">
    <property type="entry name" value="TRANSPORTER"/>
    <property type="match status" value="1"/>
</dbReference>
<proteinExistence type="inferred from homology"/>
<dbReference type="GO" id="GO:0015293">
    <property type="term" value="F:symporter activity"/>
    <property type="evidence" value="ECO:0007669"/>
    <property type="project" value="UniProtKB-KW"/>
</dbReference>
<dbReference type="CDD" id="cd10334">
    <property type="entry name" value="SLC6sbd_u1"/>
    <property type="match status" value="1"/>
</dbReference>
<evidence type="ECO:0000313" key="8">
    <source>
        <dbReference type="EMBL" id="TWJ15646.1"/>
    </source>
</evidence>
<comment type="caution">
    <text evidence="8">The sequence shown here is derived from an EMBL/GenBank/DDBJ whole genome shotgun (WGS) entry which is preliminary data.</text>
</comment>
<feature type="transmembrane region" description="Helical" evidence="7">
    <location>
        <begin position="87"/>
        <end position="110"/>
    </location>
</feature>
<feature type="transmembrane region" description="Helical" evidence="7">
    <location>
        <begin position="389"/>
        <end position="409"/>
    </location>
</feature>
<name>A0A562VCN9_9ACTN</name>
<feature type="transmembrane region" description="Helical" evidence="7">
    <location>
        <begin position="179"/>
        <end position="202"/>
    </location>
</feature>
<keyword evidence="6" id="KW-0769">Symport</keyword>
<evidence type="ECO:0000256" key="5">
    <source>
        <dbReference type="ARBA" id="ARBA00023136"/>
    </source>
</evidence>
<protein>
    <recommendedName>
        <fullName evidence="6">Transporter</fullName>
    </recommendedName>
</protein>
<feature type="transmembrane region" description="Helical" evidence="7">
    <location>
        <begin position="43"/>
        <end position="66"/>
    </location>
</feature>
<evidence type="ECO:0000256" key="1">
    <source>
        <dbReference type="ARBA" id="ARBA00004141"/>
    </source>
</evidence>
<keyword evidence="4 7" id="KW-1133">Transmembrane helix</keyword>
<keyword evidence="3 6" id="KW-0812">Transmembrane</keyword>
<reference evidence="8 9" key="1">
    <citation type="journal article" date="2013" name="Stand. Genomic Sci.">
        <title>Genomic Encyclopedia of Type Strains, Phase I: The one thousand microbial genomes (KMG-I) project.</title>
        <authorList>
            <person name="Kyrpides N.C."/>
            <person name="Woyke T."/>
            <person name="Eisen J.A."/>
            <person name="Garrity G."/>
            <person name="Lilburn T.G."/>
            <person name="Beck B.J."/>
            <person name="Whitman W.B."/>
            <person name="Hugenholtz P."/>
            <person name="Klenk H.P."/>
        </authorList>
    </citation>
    <scope>NUCLEOTIDE SEQUENCE [LARGE SCALE GENOMIC DNA]</scope>
    <source>
        <strain evidence="8 9">DSM 45044</strain>
    </source>
</reference>
<dbReference type="PROSITE" id="PS50267">
    <property type="entry name" value="NA_NEUROTRAN_SYMP_3"/>
    <property type="match status" value="1"/>
</dbReference>
<gene>
    <name evidence="8" type="ORF">LX16_1357</name>
</gene>
<organism evidence="8 9">
    <name type="scientific">Stackebrandtia albiflava</name>
    <dbReference type="NCBI Taxonomy" id="406432"/>
    <lineage>
        <taxon>Bacteria</taxon>
        <taxon>Bacillati</taxon>
        <taxon>Actinomycetota</taxon>
        <taxon>Actinomycetes</taxon>
        <taxon>Glycomycetales</taxon>
        <taxon>Glycomycetaceae</taxon>
        <taxon>Stackebrandtia</taxon>
    </lineage>
</organism>
<dbReference type="PANTHER" id="PTHR42948:SF1">
    <property type="entry name" value="TRANSPORTER"/>
    <property type="match status" value="1"/>
</dbReference>
<dbReference type="EMBL" id="VLLL01000005">
    <property type="protein sequence ID" value="TWJ15646.1"/>
    <property type="molecule type" value="Genomic_DNA"/>
</dbReference>
<comment type="similarity">
    <text evidence="6">Belongs to the sodium:neurotransmitter symporter (SNF) (TC 2.A.22) family.</text>
</comment>
<dbReference type="PROSITE" id="PS00610">
    <property type="entry name" value="NA_NEUROTRAN_SYMP_1"/>
    <property type="match status" value="1"/>
</dbReference>
<dbReference type="RefSeq" id="WP_147134678.1">
    <property type="nucleotide sequence ID" value="NZ_BAABIJ010000001.1"/>
</dbReference>
<evidence type="ECO:0000256" key="3">
    <source>
        <dbReference type="ARBA" id="ARBA00022692"/>
    </source>
</evidence>
<dbReference type="InterPro" id="IPR000175">
    <property type="entry name" value="Na/ntran_symport"/>
</dbReference>
<dbReference type="AlphaFoldDB" id="A0A562VCN9"/>
<dbReference type="Proteomes" id="UP000321617">
    <property type="component" value="Unassembled WGS sequence"/>
</dbReference>
<dbReference type="InterPro" id="IPR037272">
    <property type="entry name" value="SNS_sf"/>
</dbReference>